<dbReference type="GO" id="GO:0009225">
    <property type="term" value="P:nucleotide-sugar metabolic process"/>
    <property type="evidence" value="ECO:0007669"/>
    <property type="project" value="TreeGrafter"/>
</dbReference>
<dbReference type="GO" id="GO:0006282">
    <property type="term" value="P:regulation of DNA repair"/>
    <property type="evidence" value="ECO:0007669"/>
    <property type="project" value="InterPro"/>
</dbReference>
<gene>
    <name evidence="2" type="ORF">CAPTEDRAFT_75970</name>
</gene>
<dbReference type="OMA" id="TIENDGR"/>
<dbReference type="GO" id="GO:1990966">
    <property type="term" value="P:ATP generation from poly-ADP-D-ribose"/>
    <property type="evidence" value="ECO:0007669"/>
    <property type="project" value="TreeGrafter"/>
</dbReference>
<dbReference type="InterPro" id="IPR007724">
    <property type="entry name" value="Poly_GlycHdrlase"/>
</dbReference>
<protein>
    <recommendedName>
        <fullName evidence="1">PARG catalytic Macro domain-containing protein</fullName>
    </recommendedName>
</protein>
<feature type="non-terminal residue" evidence="2">
    <location>
        <position position="247"/>
    </location>
</feature>
<dbReference type="STRING" id="283909.R7U2Y1"/>
<keyword evidence="4" id="KW-1185">Reference proteome</keyword>
<reference evidence="4" key="1">
    <citation type="submission" date="2012-12" db="EMBL/GenBank/DDBJ databases">
        <authorList>
            <person name="Hellsten U."/>
            <person name="Grimwood J."/>
            <person name="Chapman J.A."/>
            <person name="Shapiro H."/>
            <person name="Aerts A."/>
            <person name="Otillar R.P."/>
            <person name="Terry A.Y."/>
            <person name="Boore J.L."/>
            <person name="Simakov O."/>
            <person name="Marletaz F."/>
            <person name="Cho S.-J."/>
            <person name="Edsinger-Gonzales E."/>
            <person name="Havlak P."/>
            <person name="Kuo D.-H."/>
            <person name="Larsson T."/>
            <person name="Lv J."/>
            <person name="Arendt D."/>
            <person name="Savage R."/>
            <person name="Osoegawa K."/>
            <person name="de Jong P."/>
            <person name="Lindberg D.R."/>
            <person name="Seaver E.C."/>
            <person name="Weisblat D.A."/>
            <person name="Putnam N.H."/>
            <person name="Grigoriev I.V."/>
            <person name="Rokhsar D.S."/>
        </authorList>
    </citation>
    <scope>NUCLEOTIDE SEQUENCE</scope>
    <source>
        <strain evidence="4">I ESC-2004</strain>
    </source>
</reference>
<sequence length="247" mass="27647">KLRCFLHYFERLSLDWGNLEGTVTFARVNLADNSRLLWQQLIQRKEPLCAMKIATKGNTENASSSFLKVIFTDPDIGGEVLQGRCLQEEVMLSVFPELMIAKIVMAPLADEEVVLVEGCSRYSQTTGYGSAFKHTGDFVDDVGCDKVGNMENKFVMMDALSFRGGKSQQYSEESTLREMNKAYCGFFQPDIKPRGLAHKAQSYEMWQLMDASSTDVRPVATSLWGSGSHAGDEQLKWTLQWIAASLA</sequence>
<dbReference type="Proteomes" id="UP000014760">
    <property type="component" value="Unassembled WGS sequence"/>
</dbReference>
<reference evidence="3" key="3">
    <citation type="submission" date="2015-06" db="UniProtKB">
        <authorList>
            <consortium name="EnsemblMetazoa"/>
        </authorList>
    </citation>
    <scope>IDENTIFICATION</scope>
</reference>
<dbReference type="GO" id="GO:0005737">
    <property type="term" value="C:cytoplasm"/>
    <property type="evidence" value="ECO:0007669"/>
    <property type="project" value="TreeGrafter"/>
</dbReference>
<organism evidence="2">
    <name type="scientific">Capitella teleta</name>
    <name type="common">Polychaete worm</name>
    <dbReference type="NCBI Taxonomy" id="283909"/>
    <lineage>
        <taxon>Eukaryota</taxon>
        <taxon>Metazoa</taxon>
        <taxon>Spiralia</taxon>
        <taxon>Lophotrochozoa</taxon>
        <taxon>Annelida</taxon>
        <taxon>Polychaeta</taxon>
        <taxon>Sedentaria</taxon>
        <taxon>Scolecida</taxon>
        <taxon>Capitellidae</taxon>
        <taxon>Capitella</taxon>
    </lineage>
</organism>
<dbReference type="EMBL" id="AMQN01010875">
    <property type="status" value="NOT_ANNOTATED_CDS"/>
    <property type="molecule type" value="Genomic_DNA"/>
</dbReference>
<dbReference type="PANTHER" id="PTHR12837:SF0">
    <property type="entry name" value="POLY(ADP-RIBOSE) GLYCOHYDROLASE"/>
    <property type="match status" value="1"/>
</dbReference>
<accession>R7U2Y1</accession>
<dbReference type="EMBL" id="KB308542">
    <property type="protein sequence ID" value="ELT97540.1"/>
    <property type="molecule type" value="Genomic_DNA"/>
</dbReference>
<evidence type="ECO:0000313" key="3">
    <source>
        <dbReference type="EnsemblMetazoa" id="CapteP75970"/>
    </source>
</evidence>
<dbReference type="AlphaFoldDB" id="R7U2Y1"/>
<evidence type="ECO:0000259" key="1">
    <source>
        <dbReference type="Pfam" id="PF05028"/>
    </source>
</evidence>
<name>R7U2Y1_CAPTE</name>
<dbReference type="InterPro" id="IPR046372">
    <property type="entry name" value="PARG_cat_C"/>
</dbReference>
<dbReference type="HOGENOM" id="CLU_013388_0_0_1"/>
<dbReference type="GO" id="GO:0004649">
    <property type="term" value="F:poly(ADP-ribose) glycohydrolase activity"/>
    <property type="evidence" value="ECO:0007669"/>
    <property type="project" value="InterPro"/>
</dbReference>
<evidence type="ECO:0000313" key="4">
    <source>
        <dbReference type="Proteomes" id="UP000014760"/>
    </source>
</evidence>
<dbReference type="OrthoDB" id="1937899at2759"/>
<feature type="non-terminal residue" evidence="2">
    <location>
        <position position="1"/>
    </location>
</feature>
<dbReference type="Pfam" id="PF05028">
    <property type="entry name" value="PARG_cat_C"/>
    <property type="match status" value="1"/>
</dbReference>
<dbReference type="PANTHER" id="PTHR12837">
    <property type="entry name" value="POLY ADP-RIBOSE GLYCOHYDROLASE"/>
    <property type="match status" value="1"/>
</dbReference>
<feature type="domain" description="PARG catalytic Macro" evidence="1">
    <location>
        <begin position="42"/>
        <end position="247"/>
    </location>
</feature>
<dbReference type="EnsemblMetazoa" id="CapteT75970">
    <property type="protein sequence ID" value="CapteP75970"/>
    <property type="gene ID" value="CapteG75970"/>
</dbReference>
<dbReference type="GO" id="GO:0005975">
    <property type="term" value="P:carbohydrate metabolic process"/>
    <property type="evidence" value="ECO:0007669"/>
    <property type="project" value="InterPro"/>
</dbReference>
<evidence type="ECO:0000313" key="2">
    <source>
        <dbReference type="EMBL" id="ELT97540.1"/>
    </source>
</evidence>
<proteinExistence type="predicted"/>
<reference evidence="2 4" key="2">
    <citation type="journal article" date="2013" name="Nature">
        <title>Insights into bilaterian evolution from three spiralian genomes.</title>
        <authorList>
            <person name="Simakov O."/>
            <person name="Marletaz F."/>
            <person name="Cho S.J."/>
            <person name="Edsinger-Gonzales E."/>
            <person name="Havlak P."/>
            <person name="Hellsten U."/>
            <person name="Kuo D.H."/>
            <person name="Larsson T."/>
            <person name="Lv J."/>
            <person name="Arendt D."/>
            <person name="Savage R."/>
            <person name="Osoegawa K."/>
            <person name="de Jong P."/>
            <person name="Grimwood J."/>
            <person name="Chapman J.A."/>
            <person name="Shapiro H."/>
            <person name="Aerts A."/>
            <person name="Otillar R.P."/>
            <person name="Terry A.Y."/>
            <person name="Boore J.L."/>
            <person name="Grigoriev I.V."/>
            <person name="Lindberg D.R."/>
            <person name="Seaver E.C."/>
            <person name="Weisblat D.A."/>
            <person name="Putnam N.H."/>
            <person name="Rokhsar D.S."/>
        </authorList>
    </citation>
    <scope>NUCLEOTIDE SEQUENCE</scope>
    <source>
        <strain evidence="2 4">I ESC-2004</strain>
    </source>
</reference>
<dbReference type="GO" id="GO:0005634">
    <property type="term" value="C:nucleus"/>
    <property type="evidence" value="ECO:0007669"/>
    <property type="project" value="TreeGrafter"/>
</dbReference>